<evidence type="ECO:0000256" key="1">
    <source>
        <dbReference type="SAM" id="MobiDB-lite"/>
    </source>
</evidence>
<feature type="transmembrane region" description="Helical" evidence="2">
    <location>
        <begin position="45"/>
        <end position="67"/>
    </location>
</feature>
<comment type="caution">
    <text evidence="3">The sequence shown here is derived from an EMBL/GenBank/DDBJ whole genome shotgun (WGS) entry which is preliminary data.</text>
</comment>
<keyword evidence="2" id="KW-0472">Membrane</keyword>
<accession>A0A261Y4Q6</accession>
<evidence type="ECO:0000256" key="2">
    <source>
        <dbReference type="SAM" id="Phobius"/>
    </source>
</evidence>
<feature type="transmembrane region" description="Helical" evidence="2">
    <location>
        <begin position="21"/>
        <end position="39"/>
    </location>
</feature>
<dbReference type="Proteomes" id="UP000242875">
    <property type="component" value="Unassembled WGS sequence"/>
</dbReference>
<sequence>MNAFMEEIRANLPKDMPYPPAYLAWTGRAALACTGLVIFKVGRPWTYYLLILLVSTLIVLTTLVVYYPERLPDALKPPGRVSSSAQAARTQQQALRRSGRRQTKRSANDVRAEDVPEPTNRRERRMKEKWETQKAREDARKKK</sequence>
<organism evidence="3 4">
    <name type="scientific">Bifiguratus adelaidae</name>
    <dbReference type="NCBI Taxonomy" id="1938954"/>
    <lineage>
        <taxon>Eukaryota</taxon>
        <taxon>Fungi</taxon>
        <taxon>Fungi incertae sedis</taxon>
        <taxon>Mucoromycota</taxon>
        <taxon>Mucoromycotina</taxon>
        <taxon>Endogonomycetes</taxon>
        <taxon>Endogonales</taxon>
        <taxon>Endogonales incertae sedis</taxon>
        <taxon>Bifiguratus</taxon>
    </lineage>
</organism>
<feature type="region of interest" description="Disordered" evidence="1">
    <location>
        <begin position="72"/>
        <end position="143"/>
    </location>
</feature>
<feature type="compositionally biased region" description="Low complexity" evidence="1">
    <location>
        <begin position="80"/>
        <end position="96"/>
    </location>
</feature>
<name>A0A261Y4Q6_9FUNG</name>
<reference evidence="3 4" key="1">
    <citation type="journal article" date="2017" name="Mycologia">
        <title>Bifiguratus adelaidae, gen. et sp. nov., a new member of Mucoromycotina in endophytic and soil-dwelling habitats.</title>
        <authorList>
            <person name="Torres-Cruz T.J."/>
            <person name="Billingsley Tobias T.L."/>
            <person name="Almatruk M."/>
            <person name="Hesse C."/>
            <person name="Kuske C.R."/>
            <person name="Desiro A."/>
            <person name="Benucci G.M."/>
            <person name="Bonito G."/>
            <person name="Stajich J.E."/>
            <person name="Dunlap C."/>
            <person name="Arnold A.E."/>
            <person name="Porras-Alfaro A."/>
        </authorList>
    </citation>
    <scope>NUCLEOTIDE SEQUENCE [LARGE SCALE GENOMIC DNA]</scope>
    <source>
        <strain evidence="3 4">AZ0501</strain>
    </source>
</reference>
<evidence type="ECO:0000313" key="4">
    <source>
        <dbReference type="Proteomes" id="UP000242875"/>
    </source>
</evidence>
<proteinExistence type="predicted"/>
<keyword evidence="2" id="KW-1133">Transmembrane helix</keyword>
<dbReference type="AlphaFoldDB" id="A0A261Y4Q6"/>
<keyword evidence="4" id="KW-1185">Reference proteome</keyword>
<keyword evidence="2" id="KW-0812">Transmembrane</keyword>
<gene>
    <name evidence="3" type="ORF">BZG36_01704</name>
</gene>
<protein>
    <submittedName>
        <fullName evidence="3">Uncharacterized protein</fullName>
    </submittedName>
</protein>
<dbReference type="EMBL" id="MVBO01000013">
    <property type="protein sequence ID" value="OZJ05592.1"/>
    <property type="molecule type" value="Genomic_DNA"/>
</dbReference>
<evidence type="ECO:0000313" key="3">
    <source>
        <dbReference type="EMBL" id="OZJ05592.1"/>
    </source>
</evidence>
<feature type="compositionally biased region" description="Basic and acidic residues" evidence="1">
    <location>
        <begin position="106"/>
        <end position="143"/>
    </location>
</feature>